<keyword evidence="6 7" id="KW-0511">Multifunctional enzyme</keyword>
<dbReference type="PROSITE" id="PS51831">
    <property type="entry name" value="HD"/>
    <property type="match status" value="1"/>
</dbReference>
<dbReference type="InterPro" id="IPR010043">
    <property type="entry name" value="UTase/UR"/>
</dbReference>
<dbReference type="NCBIfam" id="TIGR01693">
    <property type="entry name" value="UTase_glnD"/>
    <property type="match status" value="1"/>
</dbReference>
<dbReference type="InterPro" id="IPR002934">
    <property type="entry name" value="Polymerase_NTP_transf_dom"/>
</dbReference>
<dbReference type="EMBL" id="SADE01000002">
    <property type="protein sequence ID" value="RVU36930.1"/>
    <property type="molecule type" value="Genomic_DNA"/>
</dbReference>
<evidence type="ECO:0000256" key="5">
    <source>
        <dbReference type="ARBA" id="ARBA00022842"/>
    </source>
</evidence>
<dbReference type="InterPro" id="IPR006674">
    <property type="entry name" value="HD_domain"/>
</dbReference>
<dbReference type="GO" id="GO:0008081">
    <property type="term" value="F:phosphoric diester hydrolase activity"/>
    <property type="evidence" value="ECO:0007669"/>
    <property type="project" value="UniProtKB-UniRule"/>
</dbReference>
<dbReference type="HAMAP" id="MF_00277">
    <property type="entry name" value="PII_uridylyl_transf"/>
    <property type="match status" value="1"/>
</dbReference>
<protein>
    <recommendedName>
        <fullName evidence="7">Bifunctional uridylyltransferase/uridylyl-removing enzyme</fullName>
        <shortName evidence="7">UTase/UR</shortName>
    </recommendedName>
    <alternativeName>
        <fullName evidence="7">Bifunctional [protein-PII] modification enzyme</fullName>
    </alternativeName>
    <alternativeName>
        <fullName evidence="7">Bifunctional nitrogen sensor protein</fullName>
    </alternativeName>
    <domain>
        <recommendedName>
            <fullName evidence="7">[Protein-PII] uridylyltransferase</fullName>
            <shortName evidence="7">PII uridylyltransferase</shortName>
            <shortName evidence="7">UTase</shortName>
            <ecNumber evidence="7">2.7.7.59</ecNumber>
        </recommendedName>
    </domain>
    <domain>
        <recommendedName>
            <fullName evidence="7">[Protein-PII]-UMP uridylyl-removing enzyme</fullName>
            <shortName evidence="7">UR</shortName>
            <ecNumber evidence="7">3.1.4.-</ecNumber>
        </recommendedName>
    </domain>
</protein>
<dbReference type="CDD" id="cd04900">
    <property type="entry name" value="ACT_UUR-like_1"/>
    <property type="match status" value="1"/>
</dbReference>
<dbReference type="PROSITE" id="PS51671">
    <property type="entry name" value="ACT"/>
    <property type="match status" value="2"/>
</dbReference>
<dbReference type="GO" id="GO:0008773">
    <property type="term" value="F:[protein-PII] uridylyltransferase activity"/>
    <property type="evidence" value="ECO:0007669"/>
    <property type="project" value="UniProtKB-UniRule"/>
</dbReference>
<reference evidence="11" key="1">
    <citation type="submission" date="2019-01" db="EMBL/GenBank/DDBJ databases">
        <title>Gri0909 isolated from a small marine red alga.</title>
        <authorList>
            <person name="Kim J."/>
            <person name="Jeong S.E."/>
            <person name="Jeon C.O."/>
        </authorList>
    </citation>
    <scope>NUCLEOTIDE SEQUENCE [LARGE SCALE GENOMIC DNA]</scope>
    <source>
        <strain evidence="11">Gri0909</strain>
    </source>
</reference>
<evidence type="ECO:0000259" key="9">
    <source>
        <dbReference type="PROSITE" id="PS51831"/>
    </source>
</evidence>
<accession>A0A3S2Z8B9</accession>
<dbReference type="OrthoDB" id="9758038at2"/>
<dbReference type="SUPFAM" id="SSF81891">
    <property type="entry name" value="Poly A polymerase C-terminal region-like"/>
    <property type="match status" value="1"/>
</dbReference>
<comment type="caution">
    <text evidence="10">The sequence shown here is derived from an EMBL/GenBank/DDBJ whole genome shotgun (WGS) entry which is preliminary data.</text>
</comment>
<dbReference type="Pfam" id="PF13740">
    <property type="entry name" value="ACT_6"/>
    <property type="match status" value="1"/>
</dbReference>
<dbReference type="Gene3D" id="1.10.3090.10">
    <property type="entry name" value="cca-adding enzyme, domain 2"/>
    <property type="match status" value="1"/>
</dbReference>
<evidence type="ECO:0000259" key="8">
    <source>
        <dbReference type="PROSITE" id="PS51671"/>
    </source>
</evidence>
<dbReference type="Proteomes" id="UP000287447">
    <property type="component" value="Unassembled WGS sequence"/>
</dbReference>
<comment type="catalytic activity">
    <reaction evidence="7">
        <text>[protein-PII]-uridylyl-L-tyrosine + H2O = [protein-PII]-L-tyrosine + UMP + H(+)</text>
        <dbReference type="Rhea" id="RHEA:48600"/>
        <dbReference type="Rhea" id="RHEA-COMP:12147"/>
        <dbReference type="Rhea" id="RHEA-COMP:12148"/>
        <dbReference type="ChEBI" id="CHEBI:15377"/>
        <dbReference type="ChEBI" id="CHEBI:15378"/>
        <dbReference type="ChEBI" id="CHEBI:46858"/>
        <dbReference type="ChEBI" id="CHEBI:57865"/>
        <dbReference type="ChEBI" id="CHEBI:90602"/>
    </reaction>
</comment>
<dbReference type="Pfam" id="PF01909">
    <property type="entry name" value="NTP_transf_2"/>
    <property type="match status" value="1"/>
</dbReference>
<dbReference type="InterPro" id="IPR045865">
    <property type="entry name" value="ACT-like_dom_sf"/>
</dbReference>
<name>A0A3S2Z8B9_9PROT</name>
<dbReference type="CDD" id="cd05401">
    <property type="entry name" value="NT_GlnE_GlnD_like"/>
    <property type="match status" value="1"/>
</dbReference>
<comment type="function">
    <text evidence="7">Modifies, by uridylylation and deuridylylation, the PII regulatory proteins (GlnB and homologs), in response to the nitrogen status of the cell that GlnD senses through the glutamine level. Under low glutamine levels, catalyzes the conversion of the PII proteins and UTP to PII-UMP and PPi, while under higher glutamine levels, GlnD hydrolyzes PII-UMP to PII and UMP (deuridylylation). Thus, controls uridylylation state and activity of the PII proteins, and plays an important role in the regulation of nitrogen metabolism.</text>
</comment>
<feature type="region of interest" description="Uridylyltransferase" evidence="7">
    <location>
        <begin position="1"/>
        <end position="366"/>
    </location>
</feature>
<keyword evidence="1 7" id="KW-0808">Transferase</keyword>
<evidence type="ECO:0000313" key="10">
    <source>
        <dbReference type="EMBL" id="RVU36930.1"/>
    </source>
</evidence>
<proteinExistence type="inferred from homology"/>
<dbReference type="CDD" id="cd00077">
    <property type="entry name" value="HDc"/>
    <property type="match status" value="1"/>
</dbReference>
<dbReference type="PANTHER" id="PTHR47320">
    <property type="entry name" value="BIFUNCTIONAL URIDYLYLTRANSFERASE/URIDYLYL-REMOVING ENZYME"/>
    <property type="match status" value="1"/>
</dbReference>
<dbReference type="InterPro" id="IPR003607">
    <property type="entry name" value="HD/PDEase_dom"/>
</dbReference>
<comment type="domain">
    <text evidence="7">Has four distinct domains: an N-terminal nucleotidyltransferase (NT) domain responsible for UTase activity, a central HD domain that encodes UR activity, and two C-terminal ACT domains that seem to have a role in glutamine sensing.</text>
</comment>
<keyword evidence="5 7" id="KW-0460">Magnesium</keyword>
<dbReference type="SMART" id="SM00471">
    <property type="entry name" value="HDc"/>
    <property type="match status" value="1"/>
</dbReference>
<dbReference type="Gene3D" id="3.30.70.260">
    <property type="match status" value="2"/>
</dbReference>
<dbReference type="PANTHER" id="PTHR47320:SF1">
    <property type="entry name" value="BIFUNCTIONAL URIDYLYLTRANSFERASE_URIDYLYL-REMOVING ENZYME"/>
    <property type="match status" value="1"/>
</dbReference>
<comment type="catalytic activity">
    <reaction evidence="7">
        <text>[protein-PII]-L-tyrosine + UTP = [protein-PII]-uridylyl-L-tyrosine + diphosphate</text>
        <dbReference type="Rhea" id="RHEA:13673"/>
        <dbReference type="Rhea" id="RHEA-COMP:12147"/>
        <dbReference type="Rhea" id="RHEA-COMP:12148"/>
        <dbReference type="ChEBI" id="CHEBI:33019"/>
        <dbReference type="ChEBI" id="CHEBI:46398"/>
        <dbReference type="ChEBI" id="CHEBI:46858"/>
        <dbReference type="ChEBI" id="CHEBI:90602"/>
        <dbReference type="EC" id="2.7.7.59"/>
    </reaction>
</comment>
<dbReference type="PIRSF" id="PIRSF006288">
    <property type="entry name" value="PII_uridyltransf"/>
    <property type="match status" value="1"/>
</dbReference>
<keyword evidence="4 7" id="KW-0378">Hydrolase</keyword>
<dbReference type="AlphaFoldDB" id="A0A3S2Z8B9"/>
<dbReference type="InterPro" id="IPR002912">
    <property type="entry name" value="ACT_dom"/>
</dbReference>
<gene>
    <name evidence="7" type="primary">glnD</name>
    <name evidence="10" type="ORF">EOI86_13970</name>
</gene>
<comment type="similarity">
    <text evidence="7">Belongs to the GlnD family.</text>
</comment>
<keyword evidence="3" id="KW-0677">Repeat</keyword>
<comment type="caution">
    <text evidence="7">Lacks conserved residue(s) required for the propagation of feature annotation.</text>
</comment>
<dbReference type="InterPro" id="IPR043519">
    <property type="entry name" value="NT_sf"/>
</dbReference>
<dbReference type="Gene3D" id="3.30.460.10">
    <property type="entry name" value="Beta Polymerase, domain 2"/>
    <property type="match status" value="1"/>
</dbReference>
<dbReference type="SUPFAM" id="SSF81301">
    <property type="entry name" value="Nucleotidyltransferase"/>
    <property type="match status" value="1"/>
</dbReference>
<dbReference type="NCBIfam" id="NF003467">
    <property type="entry name" value="PRK05092.1"/>
    <property type="match status" value="1"/>
</dbReference>
<comment type="activity regulation">
    <text evidence="7">Uridylyltransferase (UTase) activity is inhibited by glutamine, while glutamine activates uridylyl-removing (UR) activity.</text>
</comment>
<keyword evidence="2 7" id="KW-0548">Nucleotidyltransferase</keyword>
<dbReference type="SUPFAM" id="SSF55021">
    <property type="entry name" value="ACT-like"/>
    <property type="match status" value="2"/>
</dbReference>
<dbReference type="CDD" id="cd04899">
    <property type="entry name" value="ACT_ACR-UUR-like_2"/>
    <property type="match status" value="1"/>
</dbReference>
<dbReference type="GO" id="GO:0006808">
    <property type="term" value="P:regulation of nitrogen utilization"/>
    <property type="evidence" value="ECO:0007669"/>
    <property type="project" value="UniProtKB-UniRule"/>
</dbReference>
<feature type="domain" description="HD" evidence="9">
    <location>
        <begin position="485"/>
        <end position="607"/>
    </location>
</feature>
<evidence type="ECO:0000256" key="4">
    <source>
        <dbReference type="ARBA" id="ARBA00022801"/>
    </source>
</evidence>
<feature type="domain" description="ACT" evidence="8">
    <location>
        <begin position="837"/>
        <end position="913"/>
    </location>
</feature>
<organism evidence="10 11">
    <name type="scientific">Hwanghaeella grinnelliae</name>
    <dbReference type="NCBI Taxonomy" id="2500179"/>
    <lineage>
        <taxon>Bacteria</taxon>
        <taxon>Pseudomonadati</taxon>
        <taxon>Pseudomonadota</taxon>
        <taxon>Alphaproteobacteria</taxon>
        <taxon>Rhodospirillales</taxon>
        <taxon>Rhodospirillaceae</taxon>
        <taxon>Hwanghaeella</taxon>
    </lineage>
</organism>
<comment type="cofactor">
    <cofactor evidence="7">
        <name>Mg(2+)</name>
        <dbReference type="ChEBI" id="CHEBI:18420"/>
    </cofactor>
</comment>
<dbReference type="Pfam" id="PF08335">
    <property type="entry name" value="GlnD_UR_UTase"/>
    <property type="match status" value="1"/>
</dbReference>
<evidence type="ECO:0000256" key="6">
    <source>
        <dbReference type="ARBA" id="ARBA00023268"/>
    </source>
</evidence>
<evidence type="ECO:0000313" key="11">
    <source>
        <dbReference type="Proteomes" id="UP000287447"/>
    </source>
</evidence>
<sequence>MTGIEKRRQLIDRRALTQAVDDLFAEGLKESARKPKQLALYKDALAKGQTEIQRRFFENHDGAKAVLAHAYLIDQLIRVIHDAAATHLYPAANPTSSEKLSILAVGGYGRGELAPYSDIDLLFLHDYKMSARVEQVVEEILYTLWDMGLKVGHATRSIDDCIRQAKADITIKTAMLEARYVWGEKGLFNNFRRAFKKDVQTGNGFAFLEAKLAERDARHERMGDSRYVLEPNIKDGKGGLRDLHTLYWAAKFLYHVGDISELVELKILTKAEANRFAKAQQYLWTLRCHLHYLTDRPEERLTFDVQPELARRMGYTDHAGTSGVERFMKHYFLIAKDVGDLTRIFCAAFEAKHQKKPLFSLSKLLSASEIEGFANESGRLNELARGHFRKTPVDMLRIFKVAHEKRMSIHPDALKAITRNLKYVSKKFRENPEANAIFMDILTSKVNPEGTLRHMNECGLFGKFIPDFGRVVAQMQYDMYHVYTTDEHTIRAIGILNRIENGELAEDHPLATKLFPSLHSREVLYVAVFLHDIAKGRGGDHSELGAEVARSLCPRLGLSDEQTETVAWLVLNHLAMSNTAFKRDIDDPKTVIDFVDLVKSPERLRLLLCLTVVDIRAVGPNVWNNWKSSLLRDMYYRAYDFITEGLDGMGRNRRVAAARSDLVRLLDHWPEHERERHIDRLPDGYLLAFDAEQLLRHSDVIRDAEIRKQTLALDIQVLSARDATEITIFASDHPGLFARLSGALAVCGASIVDARIATFKDGMALDVFTVQDSTGGAFKSSSKLARLSVMVEQVLSGRVRPLEELDRKSSQIPSRMEIFYVAPRVLLDNKASNTHTVIEVNGRDRPALVYRLTTALFRLGIQITTAKISTYGEQVVDVFYVKDVFGMKITHETKLKEIRQALLDVLEIAGPGGMVEGQDAPPTISKEAAE</sequence>
<evidence type="ECO:0000256" key="3">
    <source>
        <dbReference type="ARBA" id="ARBA00022737"/>
    </source>
</evidence>
<dbReference type="Pfam" id="PF01966">
    <property type="entry name" value="HD"/>
    <property type="match status" value="1"/>
</dbReference>
<dbReference type="SUPFAM" id="SSF81593">
    <property type="entry name" value="Nucleotidyltransferase substrate binding subunit/domain"/>
    <property type="match status" value="1"/>
</dbReference>
<dbReference type="InterPro" id="IPR013546">
    <property type="entry name" value="PII_UdlTrfase/GS_AdlTrfase"/>
</dbReference>
<dbReference type="EC" id="3.1.4.-" evidence="7"/>
<keyword evidence="11" id="KW-1185">Reference proteome</keyword>
<evidence type="ECO:0000256" key="1">
    <source>
        <dbReference type="ARBA" id="ARBA00022679"/>
    </source>
</evidence>
<evidence type="ECO:0000256" key="7">
    <source>
        <dbReference type="HAMAP-Rule" id="MF_00277"/>
    </source>
</evidence>
<feature type="domain" description="ACT" evidence="8">
    <location>
        <begin position="725"/>
        <end position="807"/>
    </location>
</feature>
<dbReference type="EC" id="2.7.7.59" evidence="7"/>
<evidence type="ECO:0000256" key="2">
    <source>
        <dbReference type="ARBA" id="ARBA00022695"/>
    </source>
</evidence>